<dbReference type="EMBL" id="JBIRXV010000002">
    <property type="protein sequence ID" value="MFI2321352.1"/>
    <property type="molecule type" value="Genomic_DNA"/>
</dbReference>
<dbReference type="Gene3D" id="1.10.510.10">
    <property type="entry name" value="Transferase(Phosphotransferase) domain 1"/>
    <property type="match status" value="1"/>
</dbReference>
<dbReference type="Gene3D" id="3.30.200.20">
    <property type="entry name" value="Phosphorylase Kinase, domain 1"/>
    <property type="match status" value="1"/>
</dbReference>
<keyword evidence="3" id="KW-1185">Reference proteome</keyword>
<dbReference type="PANTHER" id="PTHR12149">
    <property type="entry name" value="FRUCTOSAMINE 3 KINASE-RELATED PROTEIN"/>
    <property type="match status" value="1"/>
</dbReference>
<dbReference type="InterPro" id="IPR016477">
    <property type="entry name" value="Fructo-/Ketosamine-3-kinase"/>
</dbReference>
<accession>A0ABW7WHW1</accession>
<evidence type="ECO:0000256" key="1">
    <source>
        <dbReference type="PIRNR" id="PIRNR006221"/>
    </source>
</evidence>
<dbReference type="GO" id="GO:0016301">
    <property type="term" value="F:kinase activity"/>
    <property type="evidence" value="ECO:0007669"/>
    <property type="project" value="UniProtKB-KW"/>
</dbReference>
<comment type="caution">
    <text evidence="2">The sequence shown here is derived from an EMBL/GenBank/DDBJ whole genome shotgun (WGS) entry which is preliminary data.</text>
</comment>
<sequence length="293" mass="31322">MSSAAQLSALLAAPVRAVTDLGASHAWTLHRAETADGRTFFVKASADPVPVFAAEAAGLSWLRAAAPGPAQALLPEVVAADDRTLVLPWLEETGPSPAAAERFGRDLAALHAAGAESFGAPWEGWIARLPLPNTPADGPWSRWYAEQRLAPYLARAAGSLGADGIRLVERVIDRIEELAGPAEPPARIHGDLWSGNIVWTRERAMLVDPAAHAGHRETDLAMLALFGAPHLDRIRAAYHETHPLADGWRTRTPLHQLHPLLVHVALFGATYRARTLAAATAALESRPAPGFTR</sequence>
<reference evidence="2 3" key="1">
    <citation type="submission" date="2024-10" db="EMBL/GenBank/DDBJ databases">
        <title>The Natural Products Discovery Center: Release of the First 8490 Sequenced Strains for Exploring Actinobacteria Biosynthetic Diversity.</title>
        <authorList>
            <person name="Kalkreuter E."/>
            <person name="Kautsar S.A."/>
            <person name="Yang D."/>
            <person name="Bader C.D."/>
            <person name="Teijaro C.N."/>
            <person name="Fluegel L."/>
            <person name="Davis C.M."/>
            <person name="Simpson J.R."/>
            <person name="Lauterbach L."/>
            <person name="Steele A.D."/>
            <person name="Gui C."/>
            <person name="Meng S."/>
            <person name="Li G."/>
            <person name="Viehrig K."/>
            <person name="Ye F."/>
            <person name="Su P."/>
            <person name="Kiefer A.F."/>
            <person name="Nichols A."/>
            <person name="Cepeda A.J."/>
            <person name="Yan W."/>
            <person name="Fan B."/>
            <person name="Jiang Y."/>
            <person name="Adhikari A."/>
            <person name="Zheng C.-J."/>
            <person name="Schuster L."/>
            <person name="Cowan T.M."/>
            <person name="Smanski M.J."/>
            <person name="Chevrette M.G."/>
            <person name="De Carvalho L.P.S."/>
            <person name="Shen B."/>
        </authorList>
    </citation>
    <scope>NUCLEOTIDE SEQUENCE [LARGE SCALE GENOMIC DNA]</scope>
    <source>
        <strain evidence="2 3">NPDC019626</strain>
    </source>
</reference>
<dbReference type="InterPro" id="IPR011009">
    <property type="entry name" value="Kinase-like_dom_sf"/>
</dbReference>
<dbReference type="PIRSF" id="PIRSF006221">
    <property type="entry name" value="Ketosamine-3-kinase"/>
    <property type="match status" value="1"/>
</dbReference>
<dbReference type="Pfam" id="PF03881">
    <property type="entry name" value="Fructosamin_kin"/>
    <property type="match status" value="1"/>
</dbReference>
<dbReference type="SUPFAM" id="SSF56112">
    <property type="entry name" value="Protein kinase-like (PK-like)"/>
    <property type="match status" value="1"/>
</dbReference>
<gene>
    <name evidence="2" type="ORF">ACH47G_12770</name>
</gene>
<dbReference type="PANTHER" id="PTHR12149:SF8">
    <property type="entry name" value="PROTEIN-RIBULOSAMINE 3-KINASE"/>
    <property type="match status" value="1"/>
</dbReference>
<dbReference type="Proteomes" id="UP001611450">
    <property type="component" value="Unassembled WGS sequence"/>
</dbReference>
<evidence type="ECO:0000313" key="2">
    <source>
        <dbReference type="EMBL" id="MFI2321352.1"/>
    </source>
</evidence>
<protein>
    <submittedName>
        <fullName evidence="2">Fructosamine kinase family protein</fullName>
    </submittedName>
</protein>
<name>A0ABW7WHW1_9NOCA</name>
<comment type="similarity">
    <text evidence="1">Belongs to the fructosamine kinase family.</text>
</comment>
<organism evidence="2 3">
    <name type="scientific">Nocardia beijingensis</name>
    <dbReference type="NCBI Taxonomy" id="95162"/>
    <lineage>
        <taxon>Bacteria</taxon>
        <taxon>Bacillati</taxon>
        <taxon>Actinomycetota</taxon>
        <taxon>Actinomycetes</taxon>
        <taxon>Mycobacteriales</taxon>
        <taxon>Nocardiaceae</taxon>
        <taxon>Nocardia</taxon>
    </lineage>
</organism>
<dbReference type="Gene3D" id="1.20.1270.240">
    <property type="match status" value="1"/>
</dbReference>
<evidence type="ECO:0000313" key="3">
    <source>
        <dbReference type="Proteomes" id="UP001611450"/>
    </source>
</evidence>
<keyword evidence="1" id="KW-0808">Transferase</keyword>
<proteinExistence type="inferred from homology"/>
<keyword evidence="1 2" id="KW-0418">Kinase</keyword>
<dbReference type="RefSeq" id="WP_396948721.1">
    <property type="nucleotide sequence ID" value="NZ_JBIRXV010000002.1"/>
</dbReference>